<evidence type="ECO:0000313" key="1">
    <source>
        <dbReference type="EMBL" id="GBL73318.1"/>
    </source>
</evidence>
<dbReference type="AlphaFoldDB" id="A0A4Y2A0P5"/>
<accession>A0A4Y2A0P5</accession>
<sequence length="94" mass="11142">MREGMVRKCVRAFKDGRTHVYDEERSGLPSDITEDLVQKGDGRVRENRRFTISCSSNEFPQVSRNILYAIVREHLNYHKLCSLWPGGRFLRRWN</sequence>
<proteinExistence type="predicted"/>
<organism evidence="1 2">
    <name type="scientific">Araneus ventricosus</name>
    <name type="common">Orbweaver spider</name>
    <name type="synonym">Epeira ventricosa</name>
    <dbReference type="NCBI Taxonomy" id="182803"/>
    <lineage>
        <taxon>Eukaryota</taxon>
        <taxon>Metazoa</taxon>
        <taxon>Ecdysozoa</taxon>
        <taxon>Arthropoda</taxon>
        <taxon>Chelicerata</taxon>
        <taxon>Arachnida</taxon>
        <taxon>Araneae</taxon>
        <taxon>Araneomorphae</taxon>
        <taxon>Entelegynae</taxon>
        <taxon>Araneoidea</taxon>
        <taxon>Araneidae</taxon>
        <taxon>Araneus</taxon>
    </lineage>
</organism>
<reference evidence="1 2" key="1">
    <citation type="journal article" date="2019" name="Sci. Rep.">
        <title>Orb-weaving spider Araneus ventricosus genome elucidates the spidroin gene catalogue.</title>
        <authorList>
            <person name="Kono N."/>
            <person name="Nakamura H."/>
            <person name="Ohtoshi R."/>
            <person name="Moran D.A.P."/>
            <person name="Shinohara A."/>
            <person name="Yoshida Y."/>
            <person name="Fujiwara M."/>
            <person name="Mori M."/>
            <person name="Tomita M."/>
            <person name="Arakawa K."/>
        </authorList>
    </citation>
    <scope>NUCLEOTIDE SEQUENCE [LARGE SCALE GENOMIC DNA]</scope>
</reference>
<gene>
    <name evidence="1" type="ORF">AVEN_159353_1</name>
</gene>
<name>A0A4Y2A0P5_ARAVE</name>
<dbReference type="Proteomes" id="UP000499080">
    <property type="component" value="Unassembled WGS sequence"/>
</dbReference>
<dbReference type="OrthoDB" id="6418330at2759"/>
<evidence type="ECO:0000313" key="2">
    <source>
        <dbReference type="Proteomes" id="UP000499080"/>
    </source>
</evidence>
<keyword evidence="2" id="KW-1185">Reference proteome</keyword>
<comment type="caution">
    <text evidence="1">The sequence shown here is derived from an EMBL/GenBank/DDBJ whole genome shotgun (WGS) entry which is preliminary data.</text>
</comment>
<protein>
    <submittedName>
        <fullName evidence="1">Uncharacterized protein</fullName>
    </submittedName>
</protein>
<dbReference type="EMBL" id="BGPR01000003">
    <property type="protein sequence ID" value="GBL73318.1"/>
    <property type="molecule type" value="Genomic_DNA"/>
</dbReference>